<keyword evidence="4" id="KW-1185">Reference proteome</keyword>
<accession>A0A841KPU2</accession>
<dbReference type="AlphaFoldDB" id="A0A841KPU2"/>
<feature type="domain" description="TNT" evidence="2">
    <location>
        <begin position="305"/>
        <end position="356"/>
    </location>
</feature>
<name>A0A841KPU2_9FIRM</name>
<feature type="compositionally biased region" description="Basic and acidic residues" evidence="1">
    <location>
        <begin position="1"/>
        <end position="21"/>
    </location>
</feature>
<dbReference type="Proteomes" id="UP000579281">
    <property type="component" value="Unassembled WGS sequence"/>
</dbReference>
<evidence type="ECO:0000259" key="2">
    <source>
        <dbReference type="Pfam" id="PF14021"/>
    </source>
</evidence>
<reference evidence="3 4" key="1">
    <citation type="submission" date="2020-08" db="EMBL/GenBank/DDBJ databases">
        <title>Genomic Encyclopedia of Type Strains, Phase IV (KMG-IV): sequencing the most valuable type-strain genomes for metagenomic binning, comparative biology and taxonomic classification.</title>
        <authorList>
            <person name="Goeker M."/>
        </authorList>
    </citation>
    <scope>NUCLEOTIDE SEQUENCE [LARGE SCALE GENOMIC DNA]</scope>
    <source>
        <strain evidence="3 4">DSM 103526</strain>
    </source>
</reference>
<proteinExistence type="predicted"/>
<dbReference type="Pfam" id="PF14021">
    <property type="entry name" value="TNT"/>
    <property type="match status" value="1"/>
</dbReference>
<dbReference type="GO" id="GO:0050135">
    <property type="term" value="F:NADP+ nucleosidase activity"/>
    <property type="evidence" value="ECO:0007669"/>
    <property type="project" value="InterPro"/>
</dbReference>
<comment type="caution">
    <text evidence="3">The sequence shown here is derived from an EMBL/GenBank/DDBJ whole genome shotgun (WGS) entry which is preliminary data.</text>
</comment>
<evidence type="ECO:0000256" key="1">
    <source>
        <dbReference type="SAM" id="MobiDB-lite"/>
    </source>
</evidence>
<evidence type="ECO:0000313" key="3">
    <source>
        <dbReference type="EMBL" id="MBB6214118.1"/>
    </source>
</evidence>
<dbReference type="InterPro" id="IPR025331">
    <property type="entry name" value="TNT"/>
</dbReference>
<sequence length="360" mass="39377">MMDKEWKNDKSNRDRSDRDSRSGSSSVSSDDIRNFNPAIGSLFGNAVNIPISNVINIANILYSKSTNDVDGNNRTSSTGGYYSSLATGNYGMNGNRPILLASSGGLSLSGIFAGGTSKSTTIKGNNGSFVIQTIDNKGNLTISFYQDYDDLLPSSKITITKEQLKAMQSPEYYLIYQNSPEDHSDMFDEGFFKLTQQQQLDALNYYQAYFEQSGTSKEVIKQAVINLTFAVVEGYLSRAPKATVNTVDDFIKTNVNSNFQQNVKNAFTSDAKVTTLADDVTVYRYHGGTSSGKSYWYTPNQTLNPGADLALPSGNTYQYMDTYVIPKGTTILEGTVAPNFGQPGGGYQFYVPNPTVVIPK</sequence>
<protein>
    <recommendedName>
        <fullName evidence="2">TNT domain-containing protein</fullName>
    </recommendedName>
</protein>
<organism evidence="3 4">
    <name type="scientific">Anaerosolibacter carboniphilus</name>
    <dbReference type="NCBI Taxonomy" id="1417629"/>
    <lineage>
        <taxon>Bacteria</taxon>
        <taxon>Bacillati</taxon>
        <taxon>Bacillota</taxon>
        <taxon>Clostridia</taxon>
        <taxon>Peptostreptococcales</taxon>
        <taxon>Thermotaleaceae</taxon>
        <taxon>Anaerosolibacter</taxon>
    </lineage>
</organism>
<dbReference type="EMBL" id="JACHEN010000001">
    <property type="protein sequence ID" value="MBB6214118.1"/>
    <property type="molecule type" value="Genomic_DNA"/>
</dbReference>
<gene>
    <name evidence="3" type="ORF">HNQ80_000187</name>
</gene>
<feature type="region of interest" description="Disordered" evidence="1">
    <location>
        <begin position="1"/>
        <end position="30"/>
    </location>
</feature>
<evidence type="ECO:0000313" key="4">
    <source>
        <dbReference type="Proteomes" id="UP000579281"/>
    </source>
</evidence>